<sequence length="65" mass="7547">MENTSSKKLNELHQQSVEAVNDILKEKKDKLSNEQHAALHEAHNEWQVAWNKLLNALMVIDKLEI</sequence>
<reference evidence="2 3" key="1">
    <citation type="submission" date="2018-06" db="EMBL/GenBank/DDBJ databases">
        <title>Genomic Encyclopedia of Archaeal and Bacterial Type Strains, Phase II (KMG-II): from individual species to whole genera.</title>
        <authorList>
            <person name="Goeker M."/>
        </authorList>
    </citation>
    <scope>NUCLEOTIDE SEQUENCE [LARGE SCALE GENOMIC DNA]</scope>
    <source>
        <strain evidence="2 3">DSM 23241</strain>
    </source>
</reference>
<proteinExistence type="predicted"/>
<comment type="caution">
    <text evidence="2">The sequence shown here is derived from an EMBL/GenBank/DDBJ whole genome shotgun (WGS) entry which is preliminary data.</text>
</comment>
<keyword evidence="3" id="KW-1185">Reference proteome</keyword>
<evidence type="ECO:0000313" key="3">
    <source>
        <dbReference type="Proteomes" id="UP000249720"/>
    </source>
</evidence>
<protein>
    <submittedName>
        <fullName evidence="2">Uncharacterized protein</fullName>
    </submittedName>
</protein>
<keyword evidence="1" id="KW-0175">Coiled coil</keyword>
<dbReference type="EMBL" id="QKZV01000001">
    <property type="protein sequence ID" value="PZX65918.1"/>
    <property type="molecule type" value="Genomic_DNA"/>
</dbReference>
<feature type="coiled-coil region" evidence="1">
    <location>
        <begin position="14"/>
        <end position="41"/>
    </location>
</feature>
<dbReference type="Proteomes" id="UP000249720">
    <property type="component" value="Unassembled WGS sequence"/>
</dbReference>
<accession>A0A2W7RYP4</accession>
<name>A0A2W7RYP4_9BACT</name>
<dbReference type="RefSeq" id="WP_111293362.1">
    <property type="nucleotide sequence ID" value="NZ_QKZV01000001.1"/>
</dbReference>
<evidence type="ECO:0000313" key="2">
    <source>
        <dbReference type="EMBL" id="PZX65918.1"/>
    </source>
</evidence>
<dbReference type="AlphaFoldDB" id="A0A2W7RYP4"/>
<gene>
    <name evidence="2" type="ORF">LX80_00412</name>
</gene>
<evidence type="ECO:0000256" key="1">
    <source>
        <dbReference type="SAM" id="Coils"/>
    </source>
</evidence>
<organism evidence="2 3">
    <name type="scientific">Hydrotalea sandarakina</name>
    <dbReference type="NCBI Taxonomy" id="1004304"/>
    <lineage>
        <taxon>Bacteria</taxon>
        <taxon>Pseudomonadati</taxon>
        <taxon>Bacteroidota</taxon>
        <taxon>Chitinophagia</taxon>
        <taxon>Chitinophagales</taxon>
        <taxon>Chitinophagaceae</taxon>
        <taxon>Hydrotalea</taxon>
    </lineage>
</organism>